<reference evidence="2" key="1">
    <citation type="journal article" date="2017" name="Parasit. Vectors">
        <title>Sialotranscriptomics of Rhipicephalus zambeziensis reveals intricate expression profiles of secretory proteins and suggests tight temporal transcriptional regulation during blood-feeding.</title>
        <authorList>
            <person name="de Castro M.H."/>
            <person name="de Klerk D."/>
            <person name="Pienaar R."/>
            <person name="Rees D.J.G."/>
            <person name="Mans B.J."/>
        </authorList>
    </citation>
    <scope>NUCLEOTIDE SEQUENCE</scope>
    <source>
        <tissue evidence="2">Salivary glands</tissue>
    </source>
</reference>
<keyword evidence="1" id="KW-0732">Signal</keyword>
<protein>
    <submittedName>
        <fullName evidence="2">8.9 kDa family member</fullName>
    </submittedName>
</protein>
<feature type="chain" id="PRO_5012465937" evidence="1">
    <location>
        <begin position="23"/>
        <end position="92"/>
    </location>
</feature>
<dbReference type="EMBL" id="GFPF01000231">
    <property type="protein sequence ID" value="MAA11377.1"/>
    <property type="molecule type" value="Transcribed_RNA"/>
</dbReference>
<organism evidence="2">
    <name type="scientific">Rhipicephalus zambeziensis</name>
    <dbReference type="NCBI Taxonomy" id="60191"/>
    <lineage>
        <taxon>Eukaryota</taxon>
        <taxon>Metazoa</taxon>
        <taxon>Ecdysozoa</taxon>
        <taxon>Arthropoda</taxon>
        <taxon>Chelicerata</taxon>
        <taxon>Arachnida</taxon>
        <taxon>Acari</taxon>
        <taxon>Parasitiformes</taxon>
        <taxon>Ixodida</taxon>
        <taxon>Ixodoidea</taxon>
        <taxon>Ixodidae</taxon>
        <taxon>Rhipicephalinae</taxon>
        <taxon>Rhipicephalus</taxon>
        <taxon>Rhipicephalus</taxon>
    </lineage>
</organism>
<accession>A0A224Y1C5</accession>
<name>A0A224Y1C5_9ACAR</name>
<evidence type="ECO:0000256" key="1">
    <source>
        <dbReference type="SAM" id="SignalP"/>
    </source>
</evidence>
<feature type="signal peptide" evidence="1">
    <location>
        <begin position="1"/>
        <end position="22"/>
    </location>
</feature>
<sequence>MIRFILLQGALHLVLVFQNVPGQLVDTYTVSTNSGMCIHNGSQYEPGENKTPGFCGMTFCDPDANELTIVKTICQWNRLPSEVAEVTSHDVL</sequence>
<proteinExistence type="predicted"/>
<dbReference type="AlphaFoldDB" id="A0A224Y1C5"/>
<evidence type="ECO:0000313" key="2">
    <source>
        <dbReference type="EMBL" id="MAA11377.1"/>
    </source>
</evidence>